<dbReference type="Pfam" id="PF00692">
    <property type="entry name" value="dUTPase"/>
    <property type="match status" value="1"/>
</dbReference>
<dbReference type="CDD" id="cd07557">
    <property type="entry name" value="trimeric_dUTPase"/>
    <property type="match status" value="1"/>
</dbReference>
<evidence type="ECO:0000256" key="7">
    <source>
        <dbReference type="ARBA" id="ARBA00047686"/>
    </source>
</evidence>
<organism evidence="11 12">
    <name type="scientific">Littorina saxatilis</name>
    <dbReference type="NCBI Taxonomy" id="31220"/>
    <lineage>
        <taxon>Eukaryota</taxon>
        <taxon>Metazoa</taxon>
        <taxon>Spiralia</taxon>
        <taxon>Lophotrochozoa</taxon>
        <taxon>Mollusca</taxon>
        <taxon>Gastropoda</taxon>
        <taxon>Caenogastropoda</taxon>
        <taxon>Littorinimorpha</taxon>
        <taxon>Littorinoidea</taxon>
        <taxon>Littorinidae</taxon>
        <taxon>Littorina</taxon>
    </lineage>
</organism>
<evidence type="ECO:0000256" key="4">
    <source>
        <dbReference type="ARBA" id="ARBA00022801"/>
    </source>
</evidence>
<protein>
    <recommendedName>
        <fullName evidence="9">Deoxyuridine 5'-triphosphate nucleotidohydrolase</fullName>
        <shortName evidence="9">dUTPase</shortName>
        <ecNumber evidence="9">3.6.1.23</ecNumber>
    </recommendedName>
    <alternativeName>
        <fullName evidence="9">dUTP pyrophosphatase</fullName>
    </alternativeName>
</protein>
<reference evidence="11 12" key="1">
    <citation type="submission" date="2024-02" db="EMBL/GenBank/DDBJ databases">
        <title>Chromosome-scale genome assembly of the rough periwinkle Littorina saxatilis.</title>
        <authorList>
            <person name="De Jode A."/>
            <person name="Faria R."/>
            <person name="Formenti G."/>
            <person name="Sims Y."/>
            <person name="Smith T.P."/>
            <person name="Tracey A."/>
            <person name="Wood J.M.D."/>
            <person name="Zagrodzka Z.B."/>
            <person name="Johannesson K."/>
            <person name="Butlin R.K."/>
            <person name="Leder E.H."/>
        </authorList>
    </citation>
    <scope>NUCLEOTIDE SEQUENCE [LARGE SCALE GENOMIC DNA]</scope>
    <source>
        <strain evidence="11">Snail1</strain>
        <tissue evidence="11">Muscle</tissue>
    </source>
</reference>
<keyword evidence="5 9" id="KW-0460">Magnesium</keyword>
<dbReference type="Proteomes" id="UP001374579">
    <property type="component" value="Unassembled WGS sequence"/>
</dbReference>
<dbReference type="PANTHER" id="PTHR11241">
    <property type="entry name" value="DEOXYURIDINE 5'-TRIPHOSPHATE NUCLEOTIDOHYDROLASE"/>
    <property type="match status" value="1"/>
</dbReference>
<accession>A0AAN9C316</accession>
<comment type="function">
    <text evidence="9">Involved in nucleotide metabolism via production of dUMP, the immediate precursor of thymidine nucleotides, and decreases the intracellular concentration of dUTP so that uracil cannot be incorporated into DNA.</text>
</comment>
<dbReference type="GO" id="GO:0004170">
    <property type="term" value="F:dUTP diphosphatase activity"/>
    <property type="evidence" value="ECO:0007669"/>
    <property type="project" value="UniProtKB-UniRule"/>
</dbReference>
<evidence type="ECO:0000259" key="10">
    <source>
        <dbReference type="Pfam" id="PF00692"/>
    </source>
</evidence>
<dbReference type="EMBL" id="JBAMIC010000001">
    <property type="protein sequence ID" value="KAK7116587.1"/>
    <property type="molecule type" value="Genomic_DNA"/>
</dbReference>
<evidence type="ECO:0000313" key="11">
    <source>
        <dbReference type="EMBL" id="KAK7116587.1"/>
    </source>
</evidence>
<evidence type="ECO:0000256" key="5">
    <source>
        <dbReference type="ARBA" id="ARBA00022842"/>
    </source>
</evidence>
<comment type="catalytic activity">
    <reaction evidence="7 9">
        <text>dUTP + H2O = dUMP + diphosphate + H(+)</text>
        <dbReference type="Rhea" id="RHEA:10248"/>
        <dbReference type="ChEBI" id="CHEBI:15377"/>
        <dbReference type="ChEBI" id="CHEBI:15378"/>
        <dbReference type="ChEBI" id="CHEBI:33019"/>
        <dbReference type="ChEBI" id="CHEBI:61555"/>
        <dbReference type="ChEBI" id="CHEBI:246422"/>
        <dbReference type="EC" id="3.6.1.23"/>
    </reaction>
</comment>
<comment type="cofactor">
    <cofactor evidence="1 9">
        <name>Mg(2+)</name>
        <dbReference type="ChEBI" id="CHEBI:18420"/>
    </cofactor>
</comment>
<dbReference type="NCBIfam" id="TIGR00576">
    <property type="entry name" value="dut"/>
    <property type="match status" value="1"/>
</dbReference>
<dbReference type="GO" id="GO:0000287">
    <property type="term" value="F:magnesium ion binding"/>
    <property type="evidence" value="ECO:0007669"/>
    <property type="project" value="UniProtKB-UniRule"/>
</dbReference>
<dbReference type="GO" id="GO:0006226">
    <property type="term" value="P:dUMP biosynthetic process"/>
    <property type="evidence" value="ECO:0007669"/>
    <property type="project" value="UniProtKB-UniRule"/>
</dbReference>
<evidence type="ECO:0000256" key="8">
    <source>
        <dbReference type="ARBA" id="ARBA00057946"/>
    </source>
</evidence>
<keyword evidence="4 9" id="KW-0378">Hydrolase</keyword>
<evidence type="ECO:0000256" key="1">
    <source>
        <dbReference type="ARBA" id="ARBA00001946"/>
    </source>
</evidence>
<dbReference type="Gene3D" id="2.70.40.10">
    <property type="match status" value="1"/>
</dbReference>
<evidence type="ECO:0000313" key="12">
    <source>
        <dbReference type="Proteomes" id="UP001374579"/>
    </source>
</evidence>
<feature type="domain" description="dUTPase-like" evidence="10">
    <location>
        <begin position="16"/>
        <end position="144"/>
    </location>
</feature>
<keyword evidence="6 9" id="KW-0546">Nucleotide metabolism</keyword>
<evidence type="ECO:0000256" key="3">
    <source>
        <dbReference type="ARBA" id="ARBA00006581"/>
    </source>
</evidence>
<dbReference type="PANTHER" id="PTHR11241:SF0">
    <property type="entry name" value="DEOXYURIDINE 5'-TRIPHOSPHATE NUCLEOTIDOHYDROLASE"/>
    <property type="match status" value="1"/>
</dbReference>
<gene>
    <name evidence="11" type="ORF">V1264_002246</name>
</gene>
<dbReference type="GO" id="GO:0046081">
    <property type="term" value="P:dUTP catabolic process"/>
    <property type="evidence" value="ECO:0007669"/>
    <property type="project" value="UniProtKB-UniRule"/>
</dbReference>
<dbReference type="EC" id="3.6.1.23" evidence="9"/>
<evidence type="ECO:0000256" key="6">
    <source>
        <dbReference type="ARBA" id="ARBA00023080"/>
    </source>
</evidence>
<comment type="function">
    <text evidence="8">Catalyzes the cleavage of 2'-deoxyuridine 5'-triphosphate (dUTP) into 2'-deoxyuridine 5'-monophosphate (dUMP) and inorganic pyrophosphate and through its action efficiently prevents uracil misincorporation into DNA and at the same time provides dUMP, the substrate for de novo thymidylate biosynthesis. Inhibits peroxisome proliferator-activated receptor (PPAR) activity by binding of its N-terminal to PPAR, preventing the latter's dimerization with retinoid X receptor. Essential for embryonic development.</text>
</comment>
<name>A0AAN9C316_9CAEN</name>
<comment type="pathway">
    <text evidence="2 9">Pyrimidine metabolism; dUMP biosynthesis; dUMP from dCTP (dUTP route): step 2/2.</text>
</comment>
<keyword evidence="9" id="KW-0479">Metal-binding</keyword>
<dbReference type="NCBIfam" id="NF001862">
    <property type="entry name" value="PRK00601.1"/>
    <property type="match status" value="1"/>
</dbReference>
<dbReference type="FunFam" id="2.70.40.10:FF:000004">
    <property type="entry name" value="Deoxyuridine triphosphatase"/>
    <property type="match status" value="1"/>
</dbReference>
<dbReference type="SUPFAM" id="SSF51283">
    <property type="entry name" value="dUTPase-like"/>
    <property type="match status" value="1"/>
</dbReference>
<proteinExistence type="inferred from homology"/>
<comment type="similarity">
    <text evidence="3 9">Belongs to the dUTPase family.</text>
</comment>
<evidence type="ECO:0000256" key="2">
    <source>
        <dbReference type="ARBA" id="ARBA00005142"/>
    </source>
</evidence>
<sequence length="146" mass="15693">MPSETVTLRFAKLTKEASTPTRGSELAAGYDLYSAYDYTVPAHGKVVAKTDIQIALPEGCYGRVAPRSGLAAKHFIDVGAGVIDQDYRGNVGVVLFNFAETEFEVKKGDRIAQLICERIYLPALEEAESLDKTDRGAGGFGSTGKN</sequence>
<dbReference type="InterPro" id="IPR036157">
    <property type="entry name" value="dUTPase-like_sf"/>
</dbReference>
<dbReference type="AlphaFoldDB" id="A0AAN9C316"/>
<comment type="caution">
    <text evidence="11">The sequence shown here is derived from an EMBL/GenBank/DDBJ whole genome shotgun (WGS) entry which is preliminary data.</text>
</comment>
<evidence type="ECO:0000256" key="9">
    <source>
        <dbReference type="RuleBase" id="RU367024"/>
    </source>
</evidence>
<keyword evidence="12" id="KW-1185">Reference proteome</keyword>
<dbReference type="InterPro" id="IPR033704">
    <property type="entry name" value="dUTPase_trimeric"/>
</dbReference>
<dbReference type="InterPro" id="IPR029054">
    <property type="entry name" value="dUTPase-like"/>
</dbReference>
<dbReference type="InterPro" id="IPR008181">
    <property type="entry name" value="dUTPase"/>
</dbReference>